<keyword evidence="3" id="KW-1185">Reference proteome</keyword>
<feature type="region of interest" description="Disordered" evidence="1">
    <location>
        <begin position="294"/>
        <end position="323"/>
    </location>
</feature>
<proteinExistence type="predicted"/>
<sequence>MDLNDVSLSSVEDEKFSVTSIMEYESSHENRDIPVSNIKTSAPNNDQCLHRHDKTGQSSEVTKKPKIKDKSLRVQESSPSVSKIGEDSASNISVKVGNGNLKTSQTMLQFTDFEATCGSSSFNRMSSENKLSVDFQDNSEKCASSLEKPLLELPPTPVENTSISSFTISSDVGLNRESHSTNCIISGSEGSSLTEDCNEAISLDKNNRFNIPPQLPKGRLCNFHMAEKLRSILEISSTLASDGALHNEEMSSNKNTITALGKTYFLNTREDETLPYDCNGQNYCHKENKSVRRRKFKTEPPISETNSLPTRSSMPSVSNSSRKAGRSLLQLCKSLEETSPEEEDWDIYENYGRSGEVKYFTSKPWEKELLYFCYQMENAYAFPQMGTERLLKEVNNFFRNNHVDADENLNWKEMKNRIVTSKYFSDEFCRSLGILTKEELEKEFLIFLERSRAQDLKRKYA</sequence>
<feature type="region of interest" description="Disordered" evidence="1">
    <location>
        <begin position="25"/>
        <end position="85"/>
    </location>
</feature>
<feature type="compositionally biased region" description="Low complexity" evidence="1">
    <location>
        <begin position="312"/>
        <end position="321"/>
    </location>
</feature>
<dbReference type="Proteomes" id="UP001497382">
    <property type="component" value="Unassembled WGS sequence"/>
</dbReference>
<evidence type="ECO:0000313" key="2">
    <source>
        <dbReference type="EMBL" id="CAL1301106.1"/>
    </source>
</evidence>
<evidence type="ECO:0000256" key="1">
    <source>
        <dbReference type="SAM" id="MobiDB-lite"/>
    </source>
</evidence>
<protein>
    <submittedName>
        <fullName evidence="2">Uncharacterized protein</fullName>
    </submittedName>
</protein>
<dbReference type="AlphaFoldDB" id="A0AAV2BXS0"/>
<evidence type="ECO:0000313" key="3">
    <source>
        <dbReference type="Proteomes" id="UP001497382"/>
    </source>
</evidence>
<reference evidence="2 3" key="1">
    <citation type="submission" date="2024-04" db="EMBL/GenBank/DDBJ databases">
        <authorList>
            <person name="Rising A."/>
            <person name="Reimegard J."/>
            <person name="Sonavane S."/>
            <person name="Akerstrom W."/>
            <person name="Nylinder S."/>
            <person name="Hedman E."/>
            <person name="Kallberg Y."/>
        </authorList>
    </citation>
    <scope>NUCLEOTIDE SEQUENCE [LARGE SCALE GENOMIC DNA]</scope>
</reference>
<gene>
    <name evidence="2" type="ORF">LARSCL_LOCUS22320</name>
</gene>
<feature type="compositionally biased region" description="Polar residues" evidence="1">
    <location>
        <begin position="37"/>
        <end position="47"/>
    </location>
</feature>
<accession>A0AAV2BXS0</accession>
<organism evidence="2 3">
    <name type="scientific">Larinioides sclopetarius</name>
    <dbReference type="NCBI Taxonomy" id="280406"/>
    <lineage>
        <taxon>Eukaryota</taxon>
        <taxon>Metazoa</taxon>
        <taxon>Ecdysozoa</taxon>
        <taxon>Arthropoda</taxon>
        <taxon>Chelicerata</taxon>
        <taxon>Arachnida</taxon>
        <taxon>Araneae</taxon>
        <taxon>Araneomorphae</taxon>
        <taxon>Entelegynae</taxon>
        <taxon>Araneoidea</taxon>
        <taxon>Araneidae</taxon>
        <taxon>Larinioides</taxon>
    </lineage>
</organism>
<comment type="caution">
    <text evidence="2">The sequence shown here is derived from an EMBL/GenBank/DDBJ whole genome shotgun (WGS) entry which is preliminary data.</text>
</comment>
<name>A0AAV2BXS0_9ARAC</name>
<dbReference type="EMBL" id="CAXIEN010000623">
    <property type="protein sequence ID" value="CAL1301106.1"/>
    <property type="molecule type" value="Genomic_DNA"/>
</dbReference>